<dbReference type="Gene3D" id="3.40.30.10">
    <property type="entry name" value="Glutaredoxin"/>
    <property type="match status" value="1"/>
</dbReference>
<evidence type="ECO:0000313" key="2">
    <source>
        <dbReference type="EMBL" id="CCJ74325.1"/>
    </source>
</evidence>
<dbReference type="EMBL" id="CAKW01000131">
    <property type="protein sequence ID" value="CCJ74325.1"/>
    <property type="molecule type" value="Genomic_DNA"/>
</dbReference>
<dbReference type="eggNOG" id="COG1651">
    <property type="taxonomic scope" value="Bacteria"/>
</dbReference>
<dbReference type="Pfam" id="PF13098">
    <property type="entry name" value="Thioredoxin_2"/>
    <property type="match status" value="1"/>
</dbReference>
<evidence type="ECO:0000259" key="1">
    <source>
        <dbReference type="Pfam" id="PF13098"/>
    </source>
</evidence>
<dbReference type="InterPro" id="IPR012336">
    <property type="entry name" value="Thioredoxin-like_fold"/>
</dbReference>
<organism evidence="2 3">
    <name type="scientific">Cronobacter condimenti 1330</name>
    <dbReference type="NCBI Taxonomy" id="1073999"/>
    <lineage>
        <taxon>Bacteria</taxon>
        <taxon>Pseudomonadati</taxon>
        <taxon>Pseudomonadota</taxon>
        <taxon>Gammaproteobacteria</taxon>
        <taxon>Enterobacterales</taxon>
        <taxon>Enterobacteriaceae</taxon>
        <taxon>Cronobacter</taxon>
    </lineage>
</organism>
<dbReference type="AlphaFoldDB" id="K8A3Y9"/>
<evidence type="ECO:0000313" key="3">
    <source>
        <dbReference type="Proteomes" id="UP000009340"/>
    </source>
</evidence>
<dbReference type="Proteomes" id="UP000009340">
    <property type="component" value="Unassembled WGS sequence"/>
</dbReference>
<accession>K8A3Y9</accession>
<proteinExistence type="predicted"/>
<protein>
    <submittedName>
        <fullName evidence="2">Thiol:disulfide interchange protein DsbC</fullName>
    </submittedName>
</protein>
<dbReference type="InterPro" id="IPR051470">
    <property type="entry name" value="Thiol:disulfide_interchange"/>
</dbReference>
<dbReference type="InterPro" id="IPR036249">
    <property type="entry name" value="Thioredoxin-like_sf"/>
</dbReference>
<name>K8A3Y9_9ENTR</name>
<comment type="caution">
    <text evidence="2">The sequence shown here is derived from an EMBL/GenBank/DDBJ whole genome shotgun (WGS) entry which is preliminary data.</text>
</comment>
<gene>
    <name evidence="2" type="ORF">BN137_3723</name>
</gene>
<dbReference type="SUPFAM" id="SSF52833">
    <property type="entry name" value="Thioredoxin-like"/>
    <property type="match status" value="1"/>
</dbReference>
<dbReference type="PANTHER" id="PTHR35272:SF3">
    <property type="entry name" value="THIOL:DISULFIDE INTERCHANGE PROTEIN DSBC"/>
    <property type="match status" value="1"/>
</dbReference>
<feature type="domain" description="Thioredoxin-like fold" evidence="1">
    <location>
        <begin position="71"/>
        <end position="197"/>
    </location>
</feature>
<sequence>MREFSQNNNKLIPVCEGIQGHKMKYSALLAFGMLCLSTGHALSATPTTSPELSYPEMMKTISGLQPLTFKAAHEKHQVLVFIDNQCSYCTYVVKNVDKYTDAGLTMSFLTVAPDSIRDSVISDMARVWCSADKQKSLKNAMVGFLPNNDATPACENLVKAQSDFAVKNGVNVTPTMVVLDNPPQVIIGSQPPDAILASLHAPQK</sequence>
<reference evidence="2" key="1">
    <citation type="submission" date="2012-07" db="EMBL/GenBank/DDBJ databases">
        <authorList>
            <person name="Cummings C."/>
        </authorList>
    </citation>
    <scope>NUCLEOTIDE SEQUENCE</scope>
    <source>
        <strain evidence="2">1330</strain>
    </source>
</reference>
<dbReference type="PANTHER" id="PTHR35272">
    <property type="entry name" value="THIOL:DISULFIDE INTERCHANGE PROTEIN DSBC-RELATED"/>
    <property type="match status" value="1"/>
</dbReference>